<dbReference type="Proteomes" id="UP000594621">
    <property type="component" value="Chromosome"/>
</dbReference>
<dbReference type="AlphaFoldDB" id="A0A7S9H331"/>
<gene>
    <name evidence="2" type="ORF">IC761_23150</name>
</gene>
<evidence type="ECO:0000313" key="3">
    <source>
        <dbReference type="Proteomes" id="UP000594621"/>
    </source>
</evidence>
<dbReference type="InterPro" id="IPR002539">
    <property type="entry name" value="MaoC-like_dom"/>
</dbReference>
<dbReference type="Pfam" id="PF01575">
    <property type="entry name" value="MaoC_dehydratas"/>
    <property type="match status" value="1"/>
</dbReference>
<evidence type="ECO:0000259" key="1">
    <source>
        <dbReference type="Pfam" id="PF01575"/>
    </source>
</evidence>
<name>A0A7S9H331_9BRAD</name>
<sequence>MAMIEWFEDLSLGMRFKSGTVQVSEHDIKQFAAKFDPQPFHLDDDAAQKTIFKGLAASGWHTAAIAMSLAVQTRPFGPHPLIGLGVDGLRWMMPVRPGDILFVEGEVVGLTPSKSKPQGTVLIKWIAYNQNGDAVYTFTPIGFVPCRPKAI</sequence>
<dbReference type="CDD" id="cd03454">
    <property type="entry name" value="YdeM"/>
    <property type="match status" value="1"/>
</dbReference>
<feature type="domain" description="MaoC-like" evidence="1">
    <location>
        <begin position="18"/>
        <end position="121"/>
    </location>
</feature>
<dbReference type="InterPro" id="IPR052342">
    <property type="entry name" value="MCH/BMMD"/>
</dbReference>
<accession>A0A7S9H331</accession>
<dbReference type="KEGG" id="bcou:IC761_23150"/>
<dbReference type="SUPFAM" id="SSF54637">
    <property type="entry name" value="Thioesterase/thiol ester dehydrase-isomerase"/>
    <property type="match status" value="1"/>
</dbReference>
<dbReference type="PANTHER" id="PTHR43664:SF1">
    <property type="entry name" value="BETA-METHYLMALYL-COA DEHYDRATASE"/>
    <property type="match status" value="1"/>
</dbReference>
<dbReference type="InterPro" id="IPR029069">
    <property type="entry name" value="HotDog_dom_sf"/>
</dbReference>
<organism evidence="2 3">
    <name type="scientific">Bradyrhizobium commune</name>
    <dbReference type="NCBI Taxonomy" id="83627"/>
    <lineage>
        <taxon>Bacteria</taxon>
        <taxon>Pseudomonadati</taxon>
        <taxon>Pseudomonadota</taxon>
        <taxon>Alphaproteobacteria</taxon>
        <taxon>Hyphomicrobiales</taxon>
        <taxon>Nitrobacteraceae</taxon>
        <taxon>Bradyrhizobium</taxon>
    </lineage>
</organism>
<dbReference type="PANTHER" id="PTHR43664">
    <property type="entry name" value="MONOAMINE OXIDASE-RELATED"/>
    <property type="match status" value="1"/>
</dbReference>
<proteinExistence type="predicted"/>
<protein>
    <submittedName>
        <fullName evidence="2">MaoC family dehydratase</fullName>
    </submittedName>
</protein>
<dbReference type="Gene3D" id="3.10.129.10">
    <property type="entry name" value="Hotdog Thioesterase"/>
    <property type="match status" value="1"/>
</dbReference>
<dbReference type="RefSeq" id="WP_195804748.1">
    <property type="nucleotide sequence ID" value="NZ_CP061379.1"/>
</dbReference>
<evidence type="ECO:0000313" key="2">
    <source>
        <dbReference type="EMBL" id="QPF95293.1"/>
    </source>
</evidence>
<keyword evidence="3" id="KW-1185">Reference proteome</keyword>
<dbReference type="EMBL" id="CP061379">
    <property type="protein sequence ID" value="QPF95293.1"/>
    <property type="molecule type" value="Genomic_DNA"/>
</dbReference>
<reference evidence="2 3" key="1">
    <citation type="submission" date="2020-09" db="EMBL/GenBank/DDBJ databases">
        <title>Complete genomes of bradyrhizobia occurring on native shrubby legumes in Australia.</title>
        <authorList>
            <person name="Lafay B."/>
        </authorList>
    </citation>
    <scope>NUCLEOTIDE SEQUENCE [LARGE SCALE GENOMIC DNA]</scope>
    <source>
        <strain evidence="2 3">BDV5040</strain>
    </source>
</reference>